<evidence type="ECO:0000313" key="2">
    <source>
        <dbReference type="Proteomes" id="UP000320813"/>
    </source>
</evidence>
<comment type="caution">
    <text evidence="1">The sequence shown here is derived from an EMBL/GenBank/DDBJ whole genome shotgun (WGS) entry which is preliminary data.</text>
</comment>
<name>A0A519BAK8_9DELT</name>
<proteinExistence type="predicted"/>
<dbReference type="AlphaFoldDB" id="A0A519BAK8"/>
<dbReference type="SUPFAM" id="SSF46785">
    <property type="entry name" value="Winged helix' DNA-binding domain"/>
    <property type="match status" value="1"/>
</dbReference>
<dbReference type="EMBL" id="SGBD01000003">
    <property type="protein sequence ID" value="RZD14320.1"/>
    <property type="molecule type" value="Genomic_DNA"/>
</dbReference>
<protein>
    <recommendedName>
        <fullName evidence="3">ArsR family transcriptional regulator</fullName>
    </recommendedName>
</protein>
<evidence type="ECO:0008006" key="3">
    <source>
        <dbReference type="Google" id="ProtNLM"/>
    </source>
</evidence>
<dbReference type="InterPro" id="IPR036388">
    <property type="entry name" value="WH-like_DNA-bd_sf"/>
</dbReference>
<dbReference type="Gene3D" id="1.10.10.10">
    <property type="entry name" value="Winged helix-like DNA-binding domain superfamily/Winged helix DNA-binding domain"/>
    <property type="match status" value="1"/>
</dbReference>
<accession>A0A519BAK8</accession>
<gene>
    <name evidence="1" type="ORF">EVJ47_06540</name>
</gene>
<reference evidence="1 2" key="1">
    <citation type="submission" date="2019-01" db="EMBL/GenBank/DDBJ databases">
        <title>Insights into ecological role of a new deltaproteobacterial order Candidatus Sinidesulfobacterales (Sva0485) by metagenomics and metatranscriptomics.</title>
        <authorList>
            <person name="Tan S."/>
            <person name="Liu J."/>
            <person name="Fang Y."/>
            <person name="Hedlund B.P."/>
            <person name="Lian Z.H."/>
            <person name="Huang L.Y."/>
            <person name="Li J.T."/>
            <person name="Huang L.N."/>
            <person name="Li W.J."/>
            <person name="Jiang H.C."/>
            <person name="Dong H.L."/>
            <person name="Shu W.S."/>
        </authorList>
    </citation>
    <scope>NUCLEOTIDE SEQUENCE [LARGE SCALE GENOMIC DNA]</scope>
    <source>
        <strain evidence="1">AP3</strain>
    </source>
</reference>
<dbReference type="InterPro" id="IPR036390">
    <property type="entry name" value="WH_DNA-bd_sf"/>
</dbReference>
<evidence type="ECO:0000313" key="1">
    <source>
        <dbReference type="EMBL" id="RZD14320.1"/>
    </source>
</evidence>
<dbReference type="Proteomes" id="UP000320813">
    <property type="component" value="Unassembled WGS sequence"/>
</dbReference>
<dbReference type="Pfam" id="PF25212">
    <property type="entry name" value="HVO_A0114"/>
    <property type="match status" value="1"/>
</dbReference>
<sequence>MKVKKIKIGIKSVKSVLEDFASAAEAIEKGERVRSEKAIYFESIEGFRKALTVKRLELLHIIKEKHPESINELARFAGRDIKSIATDVKILESLGLIDMKKTAEGGNKSMPTVEYGKIGLEIAV</sequence>
<organism evidence="1 2">
    <name type="scientific">Candidatus Acidulodesulfobacterium ferriphilum</name>
    <dbReference type="NCBI Taxonomy" id="2597223"/>
    <lineage>
        <taxon>Bacteria</taxon>
        <taxon>Deltaproteobacteria</taxon>
        <taxon>Candidatus Acidulodesulfobacterales</taxon>
        <taxon>Candidatus Acidulodesulfobacterium</taxon>
    </lineage>
</organism>